<dbReference type="Gene3D" id="3.90.550.20">
    <property type="match status" value="1"/>
</dbReference>
<dbReference type="InterPro" id="IPR051981">
    <property type="entry name" value="Glycosyltransf_32"/>
</dbReference>
<proteinExistence type="predicted"/>
<feature type="transmembrane region" description="Helical" evidence="1">
    <location>
        <begin position="6"/>
        <end position="26"/>
    </location>
</feature>
<protein>
    <recommendedName>
        <fullName evidence="4">Alpha-1,4-N-acetylglucosaminyltransferase</fullName>
    </recommendedName>
</protein>
<evidence type="ECO:0000256" key="1">
    <source>
        <dbReference type="SAM" id="Phobius"/>
    </source>
</evidence>
<dbReference type="SUPFAM" id="SSF53448">
    <property type="entry name" value="Nucleotide-diphospho-sugar transferases"/>
    <property type="match status" value="1"/>
</dbReference>
<evidence type="ECO:0008006" key="4">
    <source>
        <dbReference type="Google" id="ProtNLM"/>
    </source>
</evidence>
<dbReference type="PANTHER" id="PTHR12042">
    <property type="entry name" value="LACTOSYLCERAMIDE 4-ALPHA-GALACTOSYLTRANSFERASE ALPHA- 1,4-GALACTOSYLTRANSFERASE"/>
    <property type="match status" value="1"/>
</dbReference>
<evidence type="ECO:0000313" key="2">
    <source>
        <dbReference type="EMBL" id="KZS17600.1"/>
    </source>
</evidence>
<dbReference type="InterPro" id="IPR029044">
    <property type="entry name" value="Nucleotide-diphossugar_trans"/>
</dbReference>
<organism evidence="2 3">
    <name type="scientific">Daphnia magna</name>
    <dbReference type="NCBI Taxonomy" id="35525"/>
    <lineage>
        <taxon>Eukaryota</taxon>
        <taxon>Metazoa</taxon>
        <taxon>Ecdysozoa</taxon>
        <taxon>Arthropoda</taxon>
        <taxon>Crustacea</taxon>
        <taxon>Branchiopoda</taxon>
        <taxon>Diplostraca</taxon>
        <taxon>Cladocera</taxon>
        <taxon>Anomopoda</taxon>
        <taxon>Daphniidae</taxon>
        <taxon>Daphnia</taxon>
    </lineage>
</organism>
<keyword evidence="1" id="KW-0472">Membrane</keyword>
<keyword evidence="1" id="KW-1133">Transmembrane helix</keyword>
<accession>A0A165AG61</accession>
<dbReference type="Proteomes" id="UP000076858">
    <property type="component" value="Unassembled WGS sequence"/>
</dbReference>
<dbReference type="GO" id="GO:0016758">
    <property type="term" value="F:hexosyltransferase activity"/>
    <property type="evidence" value="ECO:0007669"/>
    <property type="project" value="TreeGrafter"/>
</dbReference>
<reference evidence="2 3" key="1">
    <citation type="submission" date="2016-03" db="EMBL/GenBank/DDBJ databases">
        <title>EvidentialGene: Evidence-directed Construction of Genes on Genomes.</title>
        <authorList>
            <person name="Gilbert D.G."/>
            <person name="Choi J.-H."/>
            <person name="Mockaitis K."/>
            <person name="Colbourne J."/>
            <person name="Pfrender M."/>
        </authorList>
    </citation>
    <scope>NUCLEOTIDE SEQUENCE [LARGE SCALE GENOMIC DNA]</scope>
    <source>
        <strain evidence="2 3">Xinb3</strain>
        <tissue evidence="2">Complete organism</tissue>
    </source>
</reference>
<comment type="caution">
    <text evidence="2">The sequence shown here is derived from an EMBL/GenBank/DDBJ whole genome shotgun (WGS) entry which is preliminary data.</text>
</comment>
<dbReference type="AlphaFoldDB" id="A0A165AG61"/>
<evidence type="ECO:0000313" key="3">
    <source>
        <dbReference type="Proteomes" id="UP000076858"/>
    </source>
</evidence>
<dbReference type="EMBL" id="LRGB01000626">
    <property type="protein sequence ID" value="KZS17600.1"/>
    <property type="molecule type" value="Genomic_DNA"/>
</dbReference>
<dbReference type="GO" id="GO:0016020">
    <property type="term" value="C:membrane"/>
    <property type="evidence" value="ECO:0007669"/>
    <property type="project" value="GOC"/>
</dbReference>
<gene>
    <name evidence="2" type="ORF">APZ42_016515</name>
</gene>
<sequence length="390" mass="44661">MRLYNFLVVFTLLLVATIFTCHIWLITQDRLHGIRFNSGQYKAGIHSREVTKGSARISQWRITELRAIDSERIYMHETTGYGDLTARQCCAVESAAKNNPNRQVQLFVSRGELDDEQQQKLINGSNPSPWLTVLQHYPNVEVIFYDEAEYFNDTTLEIWYMEDQWENNRQQETHLSDYVRAVSLFRGGGLFLDINSVLTLKPLNEPRWTNFFVVKSNDRIAHQTTSSNKMFHLVHGHHLIDMLIFKLVEASGSPHPEPFEVAIDASLARICNFERKGLLNPGNNQCLDVRLNEERDVFLPPLDTLLSRRSFTHLKENGGSINLQSLQQVVRTVVEAQEGVLMTWDAMAALLQQNKTFFESSGFSVSSKMVLSMLIADNCPVTAAQEKIFF</sequence>
<dbReference type="GO" id="GO:0006688">
    <property type="term" value="P:glycosphingolipid biosynthetic process"/>
    <property type="evidence" value="ECO:0007669"/>
    <property type="project" value="TreeGrafter"/>
</dbReference>
<dbReference type="PANTHER" id="PTHR12042:SF21">
    <property type="entry name" value="ALPHA1,4-GALACTOSYLTRANSFERASE 1-RELATED"/>
    <property type="match status" value="1"/>
</dbReference>
<dbReference type="OrthoDB" id="6342319at2759"/>
<dbReference type="InterPro" id="IPR007577">
    <property type="entry name" value="GlycoTrfase_DXD_sugar-bd_CS"/>
</dbReference>
<keyword evidence="1" id="KW-0812">Transmembrane</keyword>
<dbReference type="STRING" id="35525.A0A165AG61"/>
<keyword evidence="3" id="KW-1185">Reference proteome</keyword>
<name>A0A165AG61_9CRUS</name>
<dbReference type="Pfam" id="PF04488">
    <property type="entry name" value="Gly_transf_sug"/>
    <property type="match status" value="1"/>
</dbReference>